<evidence type="ECO:0000313" key="2">
    <source>
        <dbReference type="EMBL" id="RQM11442.1"/>
    </source>
</evidence>
<proteinExistence type="predicted"/>
<dbReference type="EMBL" id="QKXF01000431">
    <property type="protein sequence ID" value="RQM11442.1"/>
    <property type="molecule type" value="Genomic_DNA"/>
</dbReference>
<gene>
    <name evidence="2" type="ORF">DD237_003972</name>
    <name evidence="1" type="ORF">DD238_006541</name>
</gene>
<dbReference type="InterPro" id="IPR051859">
    <property type="entry name" value="DCAF"/>
</dbReference>
<organism evidence="1 3">
    <name type="scientific">Peronospora effusa</name>
    <dbReference type="NCBI Taxonomy" id="542832"/>
    <lineage>
        <taxon>Eukaryota</taxon>
        <taxon>Sar</taxon>
        <taxon>Stramenopiles</taxon>
        <taxon>Oomycota</taxon>
        <taxon>Peronosporomycetes</taxon>
        <taxon>Peronosporales</taxon>
        <taxon>Peronosporaceae</taxon>
        <taxon>Peronospora</taxon>
    </lineage>
</organism>
<dbReference type="PANTHER" id="PTHR19847">
    <property type="entry name" value="DDB1- AND CUL4-ASSOCIATED FACTOR 11"/>
    <property type="match status" value="1"/>
</dbReference>
<keyword evidence="3" id="KW-1185">Reference proteome</keyword>
<accession>A0A3M6VUU6</accession>
<dbReference type="Proteomes" id="UP000286097">
    <property type="component" value="Unassembled WGS sequence"/>
</dbReference>
<reference evidence="3 4" key="1">
    <citation type="submission" date="2018-06" db="EMBL/GenBank/DDBJ databases">
        <title>Comparative genomics of downy mildews reveals potential adaptations to biotrophy.</title>
        <authorList>
            <person name="Fletcher K."/>
            <person name="Klosterman S.J."/>
            <person name="Derevnina L."/>
            <person name="Martin F."/>
            <person name="Koike S."/>
            <person name="Reyes Chin-Wo S."/>
            <person name="Mou B."/>
            <person name="Michelmore R."/>
        </authorList>
    </citation>
    <scope>NUCLEOTIDE SEQUENCE [LARGE SCALE GENOMIC DNA]</scope>
    <source>
        <strain evidence="2 4">R13</strain>
        <strain evidence="1 3">R14</strain>
    </source>
</reference>
<dbReference type="GO" id="GO:0080008">
    <property type="term" value="C:Cul4-RING E3 ubiquitin ligase complex"/>
    <property type="evidence" value="ECO:0007669"/>
    <property type="project" value="TreeGrafter"/>
</dbReference>
<evidence type="ECO:0000313" key="1">
    <source>
        <dbReference type="EMBL" id="RMX68220.1"/>
    </source>
</evidence>
<dbReference type="EMBL" id="QLLG01000094">
    <property type="protein sequence ID" value="RMX68220.1"/>
    <property type="molecule type" value="Genomic_DNA"/>
</dbReference>
<comment type="caution">
    <text evidence="1">The sequence shown here is derived from an EMBL/GenBank/DDBJ whole genome shotgun (WGS) entry which is preliminary data.</text>
</comment>
<dbReference type="PANTHER" id="PTHR19847:SF7">
    <property type="entry name" value="DDB1- AND CUL4-ASSOCIATED FACTOR 11"/>
    <property type="match status" value="1"/>
</dbReference>
<dbReference type="STRING" id="542832.A0A3M6VUU6"/>
<protein>
    <submittedName>
        <fullName evidence="1">Uncharacterized protein</fullName>
    </submittedName>
</protein>
<dbReference type="GO" id="GO:0043161">
    <property type="term" value="P:proteasome-mediated ubiquitin-dependent protein catabolic process"/>
    <property type="evidence" value="ECO:0007669"/>
    <property type="project" value="TreeGrafter"/>
</dbReference>
<evidence type="ECO:0000313" key="4">
    <source>
        <dbReference type="Proteomes" id="UP000286097"/>
    </source>
</evidence>
<name>A0A3M6VUU6_9STRA</name>
<dbReference type="Proteomes" id="UP000282087">
    <property type="component" value="Unassembled WGS sequence"/>
</dbReference>
<evidence type="ECO:0000313" key="3">
    <source>
        <dbReference type="Proteomes" id="UP000282087"/>
    </source>
</evidence>
<sequence>MVIETLIRCYFSPLHSTAQKYIYTGSANDHIDLVKAFTMKPSGLTRDVRWHPFEPTIIPPDFKGKLCVRQRQNEEDKLP</sequence>
<dbReference type="AlphaFoldDB" id="A0A3M6VUU6"/>
<dbReference type="VEuPathDB" id="FungiDB:DD237_003972"/>